<evidence type="ECO:0000313" key="4">
    <source>
        <dbReference type="Proteomes" id="UP000030746"/>
    </source>
</evidence>
<reference evidence="3 4" key="1">
    <citation type="journal article" date="2013" name="Nature">
        <title>Insights into bilaterian evolution from three spiralian genomes.</title>
        <authorList>
            <person name="Simakov O."/>
            <person name="Marletaz F."/>
            <person name="Cho S.J."/>
            <person name="Edsinger-Gonzales E."/>
            <person name="Havlak P."/>
            <person name="Hellsten U."/>
            <person name="Kuo D.H."/>
            <person name="Larsson T."/>
            <person name="Lv J."/>
            <person name="Arendt D."/>
            <person name="Savage R."/>
            <person name="Osoegawa K."/>
            <person name="de Jong P."/>
            <person name="Grimwood J."/>
            <person name="Chapman J.A."/>
            <person name="Shapiro H."/>
            <person name="Aerts A."/>
            <person name="Otillar R.P."/>
            <person name="Terry A.Y."/>
            <person name="Boore J.L."/>
            <person name="Grigoriev I.V."/>
            <person name="Lindberg D.R."/>
            <person name="Seaver E.C."/>
            <person name="Weisblat D.A."/>
            <person name="Putnam N.H."/>
            <person name="Rokhsar D.S."/>
        </authorList>
    </citation>
    <scope>NUCLEOTIDE SEQUENCE [LARGE SCALE GENOMIC DNA]</scope>
</reference>
<evidence type="ECO:0000256" key="1">
    <source>
        <dbReference type="SAM" id="Coils"/>
    </source>
</evidence>
<evidence type="ECO:0000256" key="2">
    <source>
        <dbReference type="SAM" id="MobiDB-lite"/>
    </source>
</evidence>
<dbReference type="RefSeq" id="XP_009054203.1">
    <property type="nucleotide sequence ID" value="XM_009055955.1"/>
</dbReference>
<feature type="region of interest" description="Disordered" evidence="2">
    <location>
        <begin position="1"/>
        <end position="28"/>
    </location>
</feature>
<keyword evidence="4" id="KW-1185">Reference proteome</keyword>
<dbReference type="AlphaFoldDB" id="V4AN16"/>
<accession>V4AN16</accession>
<name>V4AN16_LOTGI</name>
<dbReference type="OrthoDB" id="6064627at2759"/>
<dbReference type="OMA" id="TICSEDW"/>
<organism evidence="3 4">
    <name type="scientific">Lottia gigantea</name>
    <name type="common">Giant owl limpet</name>
    <dbReference type="NCBI Taxonomy" id="225164"/>
    <lineage>
        <taxon>Eukaryota</taxon>
        <taxon>Metazoa</taxon>
        <taxon>Spiralia</taxon>
        <taxon>Lophotrochozoa</taxon>
        <taxon>Mollusca</taxon>
        <taxon>Gastropoda</taxon>
        <taxon>Patellogastropoda</taxon>
        <taxon>Lottioidea</taxon>
        <taxon>Lottiidae</taxon>
        <taxon>Lottia</taxon>
    </lineage>
</organism>
<dbReference type="HOGENOM" id="CLU_649392_0_0_1"/>
<dbReference type="EMBL" id="KB201701">
    <property type="protein sequence ID" value="ESO95001.1"/>
    <property type="molecule type" value="Genomic_DNA"/>
</dbReference>
<gene>
    <name evidence="3" type="ORF">LOTGIDRAFT_160756</name>
</gene>
<feature type="region of interest" description="Disordered" evidence="2">
    <location>
        <begin position="149"/>
        <end position="193"/>
    </location>
</feature>
<dbReference type="CTD" id="20238490"/>
<evidence type="ECO:0000313" key="3">
    <source>
        <dbReference type="EMBL" id="ESO95001.1"/>
    </source>
</evidence>
<dbReference type="KEGG" id="lgi:LOTGIDRAFT_160756"/>
<proteinExistence type="predicted"/>
<sequence>MNDIDENVTDEKENAIYNTGVENEEKENPYAAGSKELTEQLLEISDEENLYFFNKPISSDDWSEAVSGWKASPPYPKYVQSSRKRKPVGNSDMYGIVRCVNDDDSDHYLKFWRAAVEPLTFRYVPNNALYRLNKFTQIDGEWYTVRKNKPEKVLNGSQHSPKNNRESRSKKRVPRMRSEARSQSTNSDGALTRRANRVKNLLPYHPEFLQKSASDLFMENLDSKLNQVENQVKQNMQNKKIVTKQSNEHLYRPKSKNMVVSFEVVDSNNDACSISSSIASQTLRPLEKVTPKQRMKSVELSKDSEAKNIHDSPKIHVDSSIVFEGVQSQHVKNSDNIQNDSYLIGKGNIMNSSKSPMTVPLKKKGAILKYTTANSSNSKKNNLWDPTQGTNGTDIVSGFMGDLPEVSGKQIPVSFSSQRLFRQ</sequence>
<dbReference type="Proteomes" id="UP000030746">
    <property type="component" value="Unassembled WGS sequence"/>
</dbReference>
<feature type="coiled-coil region" evidence="1">
    <location>
        <begin position="218"/>
        <end position="245"/>
    </location>
</feature>
<protein>
    <submittedName>
        <fullName evidence="3">Uncharacterized protein</fullName>
    </submittedName>
</protein>
<dbReference type="GeneID" id="20238490"/>
<keyword evidence="1" id="KW-0175">Coiled coil</keyword>